<comment type="caution">
    <text evidence="18">The sequence shown here is derived from an EMBL/GenBank/DDBJ whole genome shotgun (WGS) entry which is preliminary data.</text>
</comment>
<dbReference type="Proteomes" id="UP000037784">
    <property type="component" value="Unassembled WGS sequence"/>
</dbReference>
<feature type="domain" description="Lon proteolytic" evidence="16">
    <location>
        <begin position="649"/>
        <end position="830"/>
    </location>
</feature>
<dbReference type="InterPro" id="IPR003593">
    <property type="entry name" value="AAA+_ATPase"/>
</dbReference>
<evidence type="ECO:0000259" key="16">
    <source>
        <dbReference type="PROSITE" id="PS51786"/>
    </source>
</evidence>
<dbReference type="Pfam" id="PF05362">
    <property type="entry name" value="Lon_C"/>
    <property type="match status" value="1"/>
</dbReference>
<evidence type="ECO:0000259" key="17">
    <source>
        <dbReference type="PROSITE" id="PS51787"/>
    </source>
</evidence>
<dbReference type="PROSITE" id="PS51786">
    <property type="entry name" value="LON_PROTEOLYTIC"/>
    <property type="match status" value="1"/>
</dbReference>
<dbReference type="FunFam" id="1.20.5.5270:FF:000002">
    <property type="entry name" value="Lon protease homolog"/>
    <property type="match status" value="1"/>
</dbReference>
<dbReference type="PATRIC" id="fig|872965.6.peg.214"/>
<dbReference type="InterPro" id="IPR014721">
    <property type="entry name" value="Ribsml_uS5_D2-typ_fold_subgr"/>
</dbReference>
<dbReference type="GO" id="GO:0004176">
    <property type="term" value="F:ATP-dependent peptidase activity"/>
    <property type="evidence" value="ECO:0007669"/>
    <property type="project" value="UniProtKB-UniRule"/>
</dbReference>
<keyword evidence="8 9" id="KW-0346">Stress response</keyword>
<gene>
    <name evidence="9 18" type="primary">lon</name>
    <name evidence="18" type="ORF">ARMA_2552</name>
    <name evidence="19" type="ORF">SE16_01355</name>
</gene>
<evidence type="ECO:0000256" key="3">
    <source>
        <dbReference type="ARBA" id="ARBA00022670"/>
    </source>
</evidence>
<evidence type="ECO:0000256" key="12">
    <source>
        <dbReference type="PIRSR" id="PIRSR001174-2"/>
    </source>
</evidence>
<dbReference type="InterPro" id="IPR003959">
    <property type="entry name" value="ATPase_AAA_core"/>
</dbReference>
<dbReference type="AlphaFoldDB" id="A0A0M8KB47"/>
<dbReference type="SUPFAM" id="SSF52540">
    <property type="entry name" value="P-loop containing nucleoside triphosphate hydrolases"/>
    <property type="match status" value="1"/>
</dbReference>
<dbReference type="InterPro" id="IPR004815">
    <property type="entry name" value="Lon_bac/euk-typ"/>
</dbReference>
<dbReference type="SUPFAM" id="SSF54211">
    <property type="entry name" value="Ribosomal protein S5 domain 2-like"/>
    <property type="match status" value="1"/>
</dbReference>
<dbReference type="InterPro" id="IPR027543">
    <property type="entry name" value="Lon_bac"/>
</dbReference>
<keyword evidence="2 9" id="KW-0963">Cytoplasm</keyword>
<evidence type="ECO:0000313" key="21">
    <source>
        <dbReference type="Proteomes" id="UP000050502"/>
    </source>
</evidence>
<dbReference type="GO" id="GO:0005737">
    <property type="term" value="C:cytoplasm"/>
    <property type="evidence" value="ECO:0007669"/>
    <property type="project" value="UniProtKB-SubCell"/>
</dbReference>
<dbReference type="GO" id="GO:0034605">
    <property type="term" value="P:cellular response to heat"/>
    <property type="evidence" value="ECO:0007669"/>
    <property type="project" value="UniProtKB-UniRule"/>
</dbReference>
<dbReference type="SMART" id="SM00464">
    <property type="entry name" value="LON"/>
    <property type="match status" value="1"/>
</dbReference>
<dbReference type="Gene3D" id="1.20.5.5270">
    <property type="match status" value="1"/>
</dbReference>
<dbReference type="NCBIfam" id="TIGR00763">
    <property type="entry name" value="lon"/>
    <property type="match status" value="1"/>
</dbReference>
<dbReference type="InterPro" id="IPR027417">
    <property type="entry name" value="P-loop_NTPase"/>
</dbReference>
<feature type="active site" evidence="9 11">
    <location>
        <position position="779"/>
    </location>
</feature>
<dbReference type="HAMAP" id="MF_01973">
    <property type="entry name" value="lon_bact"/>
    <property type="match status" value="1"/>
</dbReference>
<evidence type="ECO:0000313" key="19">
    <source>
        <dbReference type="EMBL" id="KPL89180.1"/>
    </source>
</evidence>
<dbReference type="GO" id="GO:0016887">
    <property type="term" value="F:ATP hydrolysis activity"/>
    <property type="evidence" value="ECO:0007669"/>
    <property type="project" value="UniProtKB-UniRule"/>
</dbReference>
<dbReference type="Gene3D" id="3.30.230.10">
    <property type="match status" value="1"/>
</dbReference>
<evidence type="ECO:0000256" key="8">
    <source>
        <dbReference type="ARBA" id="ARBA00023016"/>
    </source>
</evidence>
<keyword evidence="3 9" id="KW-0645">Protease</keyword>
<dbReference type="EMBL" id="LGKN01000003">
    <property type="protein sequence ID" value="KPL89180.1"/>
    <property type="molecule type" value="Genomic_DNA"/>
</dbReference>
<evidence type="ECO:0000256" key="6">
    <source>
        <dbReference type="ARBA" id="ARBA00022825"/>
    </source>
</evidence>
<dbReference type="Gene3D" id="3.40.50.300">
    <property type="entry name" value="P-loop containing nucleotide triphosphate hydrolases"/>
    <property type="match status" value="1"/>
</dbReference>
<dbReference type="GO" id="GO:0043565">
    <property type="term" value="F:sequence-specific DNA binding"/>
    <property type="evidence" value="ECO:0007669"/>
    <property type="project" value="UniProtKB-UniRule"/>
</dbReference>
<dbReference type="Pfam" id="PF22667">
    <property type="entry name" value="Lon_lid"/>
    <property type="match status" value="1"/>
</dbReference>
<keyword evidence="7 9" id="KW-0067">ATP-binding</keyword>
<dbReference type="InterPro" id="IPR054594">
    <property type="entry name" value="Lon_lid"/>
</dbReference>
<evidence type="ECO:0000256" key="9">
    <source>
        <dbReference type="HAMAP-Rule" id="MF_01973"/>
    </source>
</evidence>
<dbReference type="GO" id="GO:0006515">
    <property type="term" value="P:protein quality control for misfolded or incompletely synthesized proteins"/>
    <property type="evidence" value="ECO:0007669"/>
    <property type="project" value="UniProtKB-UniRule"/>
</dbReference>
<dbReference type="InterPro" id="IPR046336">
    <property type="entry name" value="Lon_prtase_N_sf"/>
</dbReference>
<dbReference type="PROSITE" id="PS01046">
    <property type="entry name" value="LON_SER"/>
    <property type="match status" value="1"/>
</dbReference>
<dbReference type="RefSeq" id="WP_082374407.1">
    <property type="nucleotide sequence ID" value="NZ_BBZA01000226.1"/>
</dbReference>
<proteinExistence type="evidence at transcript level"/>
<reference evidence="18 20" key="1">
    <citation type="journal article" date="2015" name="Genome Announc.">
        <title>Draft Genome Sequence of a Heterotrophic Facultative Anaerobic Thermophilic Bacterium, Ardenticatena maritima Strain 110ST.</title>
        <authorList>
            <person name="Kawaichi S."/>
            <person name="Yoshida T."/>
            <person name="Sako Y."/>
            <person name="Nakamura R."/>
        </authorList>
    </citation>
    <scope>NUCLEOTIDE SEQUENCE [LARGE SCALE GENOMIC DNA]</scope>
    <source>
        <strain evidence="18 20">110S</strain>
    </source>
</reference>
<dbReference type="Gene3D" id="1.20.58.1480">
    <property type="match status" value="1"/>
</dbReference>
<dbReference type="Gene3D" id="2.30.130.40">
    <property type="entry name" value="LON domain-like"/>
    <property type="match status" value="1"/>
</dbReference>
<dbReference type="Pfam" id="PF02190">
    <property type="entry name" value="LON_substr_bdg"/>
    <property type="match status" value="1"/>
</dbReference>
<dbReference type="SMART" id="SM00382">
    <property type="entry name" value="AAA"/>
    <property type="match status" value="1"/>
</dbReference>
<feature type="domain" description="Lon N-terminal" evidence="17">
    <location>
        <begin position="42"/>
        <end position="235"/>
    </location>
</feature>
<sequence length="858" mass="95783">MDAKNLLQQLLEAVNETPENESPAPTPSDEEERNQPDIPEVLPILPLRNTVVYPMTVLPLSAEQPRSLRLIDAAMQGNRLIGLVGMLDPSIETPGPDEVYQIGTVAVIHRMLRVPDGSVRLIVQGLERFEIVEWVAEEPYLQARIELRPEEVEETLEVEALSRNLLDLFRRLVELVPYLSEELVMAAENAQDARHLVYLVATSVRMEIAEAQQILEAPTVTEKLRLLTRILNRELEVLELGRKIQSEAQSEMERMQREYFLREQMKAIQRELGEDEEQKVIEEYRRRIEESGMSEEAREQALRELSRMEKIPPQAAEYGVIQTYLDWLLDLPWDKVTPDNLDIEHARRVLDEDHYDLEEIKDRIIEYLAVRKLAHERAAQEAAASEGEEGEGEGATTPEEPEAQGAILCFVGPPGVGKTSLGQSIARALGRKFTRMSLGGVRDEAEIRGHRRTYIGAMPGRIIQALKRVGVKNPVFMLDEVDKIGRDFRGDPTSALLEVLDPAQNHAFRDHYLDVDFDLSKVLFIATANWVETIPAPLLDRMEVIYLDGYTEHEKMHIARGYLIPRQLKAHHLREDEVTIDDEALLRIIREYTREAGVRNLEREIGRIMRKVAARVAEGKGETPVHVTAENLTDFLGKPRYFFEVAQRTSVPGVATGLAVTAVGGDVLFVEATRMPGQKGLTLTGQLGDVMRESAKIALSYVRANAERLGIDPDFFSHSDIHLHVPAGAVPKDGPSAGITMVTAIVSLLTGRPVRSNVGMTGEVTLRGQVLPIGGVKQKVLAAHRAGLDTVILPKRNEKDLDDLPDEVREKMNFILVETVDEVLAAALEPTPSTDAAETVGEAAATTAETTPETAQTE</sequence>
<dbReference type="SUPFAM" id="SSF88697">
    <property type="entry name" value="PUA domain-like"/>
    <property type="match status" value="1"/>
</dbReference>
<dbReference type="InterPro" id="IPR015947">
    <property type="entry name" value="PUA-like_sf"/>
</dbReference>
<dbReference type="EC" id="3.4.21.53" evidence="9 10"/>
<keyword evidence="5 9" id="KW-0378">Hydrolase</keyword>
<dbReference type="OrthoDB" id="9803599at2"/>
<reference evidence="19 21" key="2">
    <citation type="submission" date="2015-07" db="EMBL/GenBank/DDBJ databases">
        <title>Whole genome sequence of Ardenticatena maritima DSM 23922.</title>
        <authorList>
            <person name="Hemp J."/>
            <person name="Ward L.M."/>
            <person name="Pace L.A."/>
            <person name="Fischer W.W."/>
        </authorList>
    </citation>
    <scope>NUCLEOTIDE SEQUENCE [LARGE SCALE GENOMIC DNA]</scope>
    <source>
        <strain evidence="19 21">110S</strain>
    </source>
</reference>
<dbReference type="InterPro" id="IPR020568">
    <property type="entry name" value="Ribosomal_Su5_D2-typ_SF"/>
</dbReference>
<organism evidence="18 20">
    <name type="scientific">Ardenticatena maritima</name>
    <dbReference type="NCBI Taxonomy" id="872965"/>
    <lineage>
        <taxon>Bacteria</taxon>
        <taxon>Bacillati</taxon>
        <taxon>Chloroflexota</taxon>
        <taxon>Ardenticatenia</taxon>
        <taxon>Ardenticatenales</taxon>
        <taxon>Ardenticatenaceae</taxon>
        <taxon>Ardenticatena</taxon>
    </lineage>
</organism>
<reference evidence="20" key="3">
    <citation type="submission" date="2015-08" db="EMBL/GenBank/DDBJ databases">
        <title>Draft Genome Sequence of a Heterotrophic Facultative Anaerobic Bacterium Ardenticatena maritima Strain 110S.</title>
        <authorList>
            <person name="Kawaichi S."/>
            <person name="Yoshida T."/>
            <person name="Sako Y."/>
            <person name="Nakamura R."/>
        </authorList>
    </citation>
    <scope>NUCLEOTIDE SEQUENCE [LARGE SCALE GENOMIC DNA]</scope>
    <source>
        <strain evidence="20">110S</strain>
    </source>
</reference>
<evidence type="ECO:0000256" key="5">
    <source>
        <dbReference type="ARBA" id="ARBA00022801"/>
    </source>
</evidence>
<comment type="similarity">
    <text evidence="9 10 13 14">Belongs to the peptidase S16 family.</text>
</comment>
<dbReference type="GO" id="GO:0005524">
    <property type="term" value="F:ATP binding"/>
    <property type="evidence" value="ECO:0007669"/>
    <property type="project" value="UniProtKB-UniRule"/>
</dbReference>
<dbReference type="PROSITE" id="PS51787">
    <property type="entry name" value="LON_N"/>
    <property type="match status" value="1"/>
</dbReference>
<comment type="induction">
    <text evidence="9">By heat shock.</text>
</comment>
<protein>
    <recommendedName>
        <fullName evidence="9 10">Lon protease</fullName>
        <ecNumber evidence="9 10">3.4.21.53</ecNumber>
    </recommendedName>
    <alternativeName>
        <fullName evidence="9">ATP-dependent protease La</fullName>
    </alternativeName>
</protein>
<dbReference type="GO" id="GO:0004252">
    <property type="term" value="F:serine-type endopeptidase activity"/>
    <property type="evidence" value="ECO:0007669"/>
    <property type="project" value="UniProtKB-UniRule"/>
</dbReference>
<dbReference type="PRINTS" id="PR00830">
    <property type="entry name" value="ENDOLAPTASE"/>
</dbReference>
<accession>A0A0M8KB47</accession>
<dbReference type="Gene3D" id="1.10.8.60">
    <property type="match status" value="1"/>
</dbReference>
<feature type="region of interest" description="Disordered" evidence="15">
    <location>
        <begin position="13"/>
        <end position="35"/>
    </location>
</feature>
<feature type="active site" evidence="9 11">
    <location>
        <position position="736"/>
    </location>
</feature>
<keyword evidence="6 9" id="KW-0720">Serine protease</keyword>
<dbReference type="EMBL" id="BBZA01000226">
    <property type="protein sequence ID" value="GAP64129.1"/>
    <property type="molecule type" value="Genomic_DNA"/>
</dbReference>
<dbReference type="InterPro" id="IPR008269">
    <property type="entry name" value="Lon_proteolytic"/>
</dbReference>
<dbReference type="InterPro" id="IPR003111">
    <property type="entry name" value="Lon_prtase_N"/>
</dbReference>
<comment type="subunit">
    <text evidence="9 10">Homohexamer. Organized in a ring with a central cavity.</text>
</comment>
<dbReference type="FunFam" id="3.30.230.10:FF:000019">
    <property type="entry name" value="Lon protease homolog 2, peroxisomal"/>
    <property type="match status" value="1"/>
</dbReference>
<comment type="catalytic activity">
    <reaction evidence="9 10 13">
        <text>Hydrolysis of proteins in presence of ATP.</text>
        <dbReference type="EC" id="3.4.21.53"/>
    </reaction>
</comment>
<name>A0A0M8KB47_9CHLR</name>
<dbReference type="FunFam" id="3.40.50.300:FF:000382">
    <property type="entry name" value="Lon protease homolog 2, peroxisomal"/>
    <property type="match status" value="1"/>
</dbReference>
<feature type="compositionally biased region" description="Low complexity" evidence="15">
    <location>
        <begin position="834"/>
        <end position="858"/>
    </location>
</feature>
<dbReference type="CDD" id="cd19500">
    <property type="entry name" value="RecA-like_Lon"/>
    <property type="match status" value="1"/>
</dbReference>
<evidence type="ECO:0000256" key="4">
    <source>
        <dbReference type="ARBA" id="ARBA00022741"/>
    </source>
</evidence>
<dbReference type="InterPro" id="IPR027065">
    <property type="entry name" value="Lon_Prtase"/>
</dbReference>
<dbReference type="STRING" id="872965.SE16_01355"/>
<keyword evidence="20" id="KW-1185">Reference proteome</keyword>
<dbReference type="InParanoid" id="A0A0M8KB47"/>
<comment type="subcellular location">
    <subcellularLocation>
        <location evidence="1 9 10">Cytoplasm</location>
    </subcellularLocation>
</comment>
<evidence type="ECO:0000256" key="7">
    <source>
        <dbReference type="ARBA" id="ARBA00022840"/>
    </source>
</evidence>
<dbReference type="PANTHER" id="PTHR10046">
    <property type="entry name" value="ATP DEPENDENT LON PROTEASE FAMILY MEMBER"/>
    <property type="match status" value="1"/>
</dbReference>
<dbReference type="Pfam" id="PF00004">
    <property type="entry name" value="AAA"/>
    <property type="match status" value="1"/>
</dbReference>
<dbReference type="PIRSF" id="PIRSF001174">
    <property type="entry name" value="Lon_proteas"/>
    <property type="match status" value="1"/>
</dbReference>
<evidence type="ECO:0000256" key="11">
    <source>
        <dbReference type="PIRSR" id="PIRSR001174-1"/>
    </source>
</evidence>
<feature type="region of interest" description="Disordered" evidence="15">
    <location>
        <begin position="828"/>
        <end position="858"/>
    </location>
</feature>
<feature type="binding site" evidence="9 12">
    <location>
        <begin position="412"/>
        <end position="419"/>
    </location>
    <ligand>
        <name>ATP</name>
        <dbReference type="ChEBI" id="CHEBI:30616"/>
    </ligand>
</feature>
<evidence type="ECO:0000256" key="14">
    <source>
        <dbReference type="RuleBase" id="RU000591"/>
    </source>
</evidence>
<dbReference type="InterPro" id="IPR008268">
    <property type="entry name" value="Peptidase_S16_AS"/>
</dbReference>
<evidence type="ECO:0000256" key="1">
    <source>
        <dbReference type="ARBA" id="ARBA00004496"/>
    </source>
</evidence>
<dbReference type="Proteomes" id="UP000050502">
    <property type="component" value="Unassembled WGS sequence"/>
</dbReference>
<evidence type="ECO:0000256" key="2">
    <source>
        <dbReference type="ARBA" id="ARBA00022490"/>
    </source>
</evidence>
<evidence type="ECO:0000256" key="10">
    <source>
        <dbReference type="PIRNR" id="PIRNR001174"/>
    </source>
</evidence>
<evidence type="ECO:0000313" key="18">
    <source>
        <dbReference type="EMBL" id="GAP64129.1"/>
    </source>
</evidence>
<evidence type="ECO:0000313" key="20">
    <source>
        <dbReference type="Proteomes" id="UP000037784"/>
    </source>
</evidence>
<keyword evidence="4 9" id="KW-0547">Nucleotide-binding</keyword>
<evidence type="ECO:0000256" key="13">
    <source>
        <dbReference type="PROSITE-ProRule" id="PRU01122"/>
    </source>
</evidence>
<evidence type="ECO:0000256" key="15">
    <source>
        <dbReference type="SAM" id="MobiDB-lite"/>
    </source>
</evidence>
<feature type="region of interest" description="Disordered" evidence="15">
    <location>
        <begin position="379"/>
        <end position="399"/>
    </location>
</feature>
<comment type="function">
    <text evidence="9">ATP-dependent serine protease that mediates the selective degradation of mutant and abnormal proteins as well as certain short-lived regulatory proteins. Required for cellular homeostasis and for survival from DNA damage and developmental changes induced by stress. Degrades polypeptides processively to yield small peptide fragments that are 5 to 10 amino acids long. Binds to DNA in a double-stranded, site-specific manner.</text>
</comment>